<gene>
    <name evidence="8" type="ORF">WJX73_001567</name>
</gene>
<evidence type="ECO:0000313" key="9">
    <source>
        <dbReference type="Proteomes" id="UP001465755"/>
    </source>
</evidence>
<organism evidence="8 9">
    <name type="scientific">Symbiochloris irregularis</name>
    <dbReference type="NCBI Taxonomy" id="706552"/>
    <lineage>
        <taxon>Eukaryota</taxon>
        <taxon>Viridiplantae</taxon>
        <taxon>Chlorophyta</taxon>
        <taxon>core chlorophytes</taxon>
        <taxon>Trebouxiophyceae</taxon>
        <taxon>Trebouxiales</taxon>
        <taxon>Trebouxiaceae</taxon>
        <taxon>Symbiochloris</taxon>
    </lineage>
</organism>
<dbReference type="InterPro" id="IPR001164">
    <property type="entry name" value="ArfGAP_dom"/>
</dbReference>
<dbReference type="InterPro" id="IPR037278">
    <property type="entry name" value="ARFGAP/RecO"/>
</dbReference>
<feature type="domain" description="Arf-GAP" evidence="7">
    <location>
        <begin position="4"/>
        <end position="123"/>
    </location>
</feature>
<feature type="compositionally biased region" description="Polar residues" evidence="6">
    <location>
        <begin position="195"/>
        <end position="205"/>
    </location>
</feature>
<dbReference type="InterPro" id="IPR044519">
    <property type="entry name" value="ARF_GAP_AGD6/7"/>
</dbReference>
<feature type="compositionally biased region" description="Polar residues" evidence="6">
    <location>
        <begin position="143"/>
        <end position="152"/>
    </location>
</feature>
<feature type="compositionally biased region" description="Basic and acidic residues" evidence="6">
    <location>
        <begin position="359"/>
        <end position="368"/>
    </location>
</feature>
<evidence type="ECO:0000256" key="1">
    <source>
        <dbReference type="ARBA" id="ARBA00022468"/>
    </source>
</evidence>
<dbReference type="Proteomes" id="UP001465755">
    <property type="component" value="Unassembled WGS sequence"/>
</dbReference>
<evidence type="ECO:0000313" key="8">
    <source>
        <dbReference type="EMBL" id="KAK9806397.1"/>
    </source>
</evidence>
<feature type="compositionally biased region" description="Polar residues" evidence="6">
    <location>
        <begin position="343"/>
        <end position="356"/>
    </location>
</feature>
<dbReference type="CDD" id="cd08830">
    <property type="entry name" value="ArfGap_ArfGap1"/>
    <property type="match status" value="1"/>
</dbReference>
<dbReference type="PANTHER" id="PTHR47021">
    <property type="entry name" value="ADP-RIBOSYLATION FACTOR GTPASE-ACTIVATING PROTEIN AGD6-RELATED"/>
    <property type="match status" value="1"/>
</dbReference>
<dbReference type="FunFam" id="1.10.220.150:FF:000014">
    <property type="entry name" value="ADP-ribosylation factor GTPase-activating protein"/>
    <property type="match status" value="1"/>
</dbReference>
<feature type="region of interest" description="Disordered" evidence="6">
    <location>
        <begin position="218"/>
        <end position="256"/>
    </location>
</feature>
<evidence type="ECO:0000259" key="7">
    <source>
        <dbReference type="PROSITE" id="PS50115"/>
    </source>
</evidence>
<sequence>MASGESLKILRELQSRPENKVCVDCNTKNPAWASVSYGIFMCLECSGKHRGLGVHLSFVRSVTMDAWSAEQLKRMQLGGNDTLNNFLKKYGVDKYTDIKEKYNSAGAEIFRNKLRAELEGKPFQVPAPSAANMLTAAPPAPTRNRSSNNLQNKPKDDWDDWGSSNDNRPSIRGSQSATSLSDRTTSPPPRGDGQYSRTELESSAASKDSFFARKLAENATKSDAVPPNQGGKYVGFGSGGPSPNRSRPASASGDTYTQVTRQMGNLTTAAGNAAANARRSLGDPEMHAQLQQQAQAAAAKGKEYGAKGWGFLKAGYASMAGHLETMAKENGYNVDLGARHASASAQTAPGSNSYATVGSREEEHDSDPRLAIGSSAMGSRTVSNDSLSQGGSHTSLGGSAGRASPSPQRPSHSRVQGSGGAGGSFGGFEDDHDDWTTSTSTSQARNDDPFNRGPAPGRPPAAAGTSGKRPPSAPRSRASSTSRKPSNDDEWAGWGDSSAPEAETLKAEKNDDWGKW</sequence>
<dbReference type="PROSITE" id="PS50115">
    <property type="entry name" value="ARFGAP"/>
    <property type="match status" value="1"/>
</dbReference>
<dbReference type="Pfam" id="PF01412">
    <property type="entry name" value="ArfGap"/>
    <property type="match status" value="1"/>
</dbReference>
<keyword evidence="2" id="KW-0479">Metal-binding</keyword>
<protein>
    <recommendedName>
        <fullName evidence="7">Arf-GAP domain-containing protein</fullName>
    </recommendedName>
</protein>
<dbReference type="SMART" id="SM00105">
    <property type="entry name" value="ArfGap"/>
    <property type="match status" value="1"/>
</dbReference>
<feature type="compositionally biased region" description="Polar residues" evidence="6">
    <location>
        <begin position="172"/>
        <end position="185"/>
    </location>
</feature>
<evidence type="ECO:0000256" key="6">
    <source>
        <dbReference type="SAM" id="MobiDB-lite"/>
    </source>
</evidence>
<feature type="compositionally biased region" description="Polar residues" evidence="6">
    <location>
        <begin position="405"/>
        <end position="416"/>
    </location>
</feature>
<name>A0AAW1PE69_9CHLO</name>
<feature type="compositionally biased region" description="Low complexity" evidence="6">
    <location>
        <begin position="452"/>
        <end position="484"/>
    </location>
</feature>
<evidence type="ECO:0000256" key="3">
    <source>
        <dbReference type="ARBA" id="ARBA00022771"/>
    </source>
</evidence>
<dbReference type="PANTHER" id="PTHR47021:SF4">
    <property type="entry name" value="ADP-RIBOSYLATION FACTOR GTPASE-ACTIVATING PROTEIN AGD6-RELATED"/>
    <property type="match status" value="1"/>
</dbReference>
<dbReference type="GO" id="GO:0005096">
    <property type="term" value="F:GTPase activator activity"/>
    <property type="evidence" value="ECO:0007669"/>
    <property type="project" value="UniProtKB-KW"/>
</dbReference>
<proteinExistence type="predicted"/>
<keyword evidence="3 5" id="KW-0863">Zinc-finger</keyword>
<evidence type="ECO:0000256" key="4">
    <source>
        <dbReference type="ARBA" id="ARBA00022833"/>
    </source>
</evidence>
<feature type="region of interest" description="Disordered" evidence="6">
    <location>
        <begin position="341"/>
        <end position="516"/>
    </location>
</feature>
<feature type="region of interest" description="Disordered" evidence="6">
    <location>
        <begin position="125"/>
        <end position="205"/>
    </location>
</feature>
<evidence type="ECO:0000256" key="5">
    <source>
        <dbReference type="PROSITE-ProRule" id="PRU00288"/>
    </source>
</evidence>
<keyword evidence="1" id="KW-0343">GTPase activation</keyword>
<dbReference type="AlphaFoldDB" id="A0AAW1PE69"/>
<keyword evidence="9" id="KW-1185">Reference proteome</keyword>
<evidence type="ECO:0000256" key="2">
    <source>
        <dbReference type="ARBA" id="ARBA00022723"/>
    </source>
</evidence>
<dbReference type="EMBL" id="JALJOQ010000038">
    <property type="protein sequence ID" value="KAK9806397.1"/>
    <property type="molecule type" value="Genomic_DNA"/>
</dbReference>
<dbReference type="SUPFAM" id="SSF57863">
    <property type="entry name" value="ArfGap/RecO-like zinc finger"/>
    <property type="match status" value="1"/>
</dbReference>
<feature type="compositionally biased region" description="Low complexity" evidence="6">
    <location>
        <begin position="241"/>
        <end position="253"/>
    </location>
</feature>
<comment type="caution">
    <text evidence="8">The sequence shown here is derived from an EMBL/GenBank/DDBJ whole genome shotgun (WGS) entry which is preliminary data.</text>
</comment>
<reference evidence="8 9" key="1">
    <citation type="journal article" date="2024" name="Nat. Commun.">
        <title>Phylogenomics reveals the evolutionary origins of lichenization in chlorophyte algae.</title>
        <authorList>
            <person name="Puginier C."/>
            <person name="Libourel C."/>
            <person name="Otte J."/>
            <person name="Skaloud P."/>
            <person name="Haon M."/>
            <person name="Grisel S."/>
            <person name="Petersen M."/>
            <person name="Berrin J.G."/>
            <person name="Delaux P.M."/>
            <person name="Dal Grande F."/>
            <person name="Keller J."/>
        </authorList>
    </citation>
    <scope>NUCLEOTIDE SEQUENCE [LARGE SCALE GENOMIC DNA]</scope>
    <source>
        <strain evidence="8 9">SAG 2036</strain>
    </source>
</reference>
<dbReference type="InterPro" id="IPR038508">
    <property type="entry name" value="ArfGAP_dom_sf"/>
</dbReference>
<dbReference type="GO" id="GO:0016192">
    <property type="term" value="P:vesicle-mediated transport"/>
    <property type="evidence" value="ECO:0007669"/>
    <property type="project" value="InterPro"/>
</dbReference>
<keyword evidence="4" id="KW-0862">Zinc</keyword>
<dbReference type="Gene3D" id="1.10.220.150">
    <property type="entry name" value="Arf GTPase activating protein"/>
    <property type="match status" value="1"/>
</dbReference>
<accession>A0AAW1PE69</accession>
<dbReference type="GO" id="GO:0008270">
    <property type="term" value="F:zinc ion binding"/>
    <property type="evidence" value="ECO:0007669"/>
    <property type="project" value="UniProtKB-KW"/>
</dbReference>
<feature type="compositionally biased region" description="Basic and acidic residues" evidence="6">
    <location>
        <begin position="503"/>
        <end position="516"/>
    </location>
</feature>
<feature type="compositionally biased region" description="Polar residues" evidence="6">
    <location>
        <begin position="376"/>
        <end position="397"/>
    </location>
</feature>
<dbReference type="PRINTS" id="PR00405">
    <property type="entry name" value="REVINTRACTNG"/>
</dbReference>
<feature type="compositionally biased region" description="Gly residues" evidence="6">
    <location>
        <begin position="417"/>
        <end position="426"/>
    </location>
</feature>